<organism evidence="5 6">
    <name type="scientific">Maricaulis maris (strain MCS10)</name>
    <name type="common">Caulobacter maris</name>
    <dbReference type="NCBI Taxonomy" id="394221"/>
    <lineage>
        <taxon>Bacteria</taxon>
        <taxon>Pseudomonadati</taxon>
        <taxon>Pseudomonadota</taxon>
        <taxon>Alphaproteobacteria</taxon>
        <taxon>Maricaulales</taxon>
        <taxon>Maricaulaceae</taxon>
        <taxon>Maricaulis</taxon>
    </lineage>
</organism>
<dbReference type="InterPro" id="IPR046335">
    <property type="entry name" value="LacI/GalR-like_sensor"/>
</dbReference>
<dbReference type="HOGENOM" id="CLU_037628_6_4_5"/>
<dbReference type="GO" id="GO:0000976">
    <property type="term" value="F:transcription cis-regulatory region binding"/>
    <property type="evidence" value="ECO:0007669"/>
    <property type="project" value="TreeGrafter"/>
</dbReference>
<dbReference type="eggNOG" id="COG1609">
    <property type="taxonomic scope" value="Bacteria"/>
</dbReference>
<feature type="domain" description="HTH lacI-type" evidence="4">
    <location>
        <begin position="2"/>
        <end position="56"/>
    </location>
</feature>
<dbReference type="GO" id="GO:0003700">
    <property type="term" value="F:DNA-binding transcription factor activity"/>
    <property type="evidence" value="ECO:0007669"/>
    <property type="project" value="TreeGrafter"/>
</dbReference>
<dbReference type="PANTHER" id="PTHR30146">
    <property type="entry name" value="LACI-RELATED TRANSCRIPTIONAL REPRESSOR"/>
    <property type="match status" value="1"/>
</dbReference>
<evidence type="ECO:0000313" key="5">
    <source>
        <dbReference type="EMBL" id="ABI67004.1"/>
    </source>
</evidence>
<evidence type="ECO:0000259" key="4">
    <source>
        <dbReference type="PROSITE" id="PS50932"/>
    </source>
</evidence>
<accession>Q0AL39</accession>
<dbReference type="AlphaFoldDB" id="Q0AL39"/>
<dbReference type="SUPFAM" id="SSF47413">
    <property type="entry name" value="lambda repressor-like DNA-binding domains"/>
    <property type="match status" value="1"/>
</dbReference>
<name>Q0AL39_MARMM</name>
<dbReference type="Gene3D" id="1.10.260.40">
    <property type="entry name" value="lambda repressor-like DNA-binding domains"/>
    <property type="match status" value="1"/>
</dbReference>
<dbReference type="OrthoDB" id="234496at2"/>
<proteinExistence type="predicted"/>
<keyword evidence="1" id="KW-0805">Transcription regulation</keyword>
<protein>
    <submittedName>
        <fullName evidence="5">Transcriptional regulator, LacI family</fullName>
    </submittedName>
</protein>
<keyword evidence="3" id="KW-0804">Transcription</keyword>
<dbReference type="Pfam" id="PF00356">
    <property type="entry name" value="LacI"/>
    <property type="match status" value="1"/>
</dbReference>
<dbReference type="KEGG" id="mmr:Mmar10_2718"/>
<reference evidence="5 6" key="1">
    <citation type="submission" date="2006-08" db="EMBL/GenBank/DDBJ databases">
        <title>Complete sequence of Maricaulis maris MCS10.</title>
        <authorList>
            <consortium name="US DOE Joint Genome Institute"/>
            <person name="Copeland A."/>
            <person name="Lucas S."/>
            <person name="Lapidus A."/>
            <person name="Barry K."/>
            <person name="Detter J.C."/>
            <person name="Glavina del Rio T."/>
            <person name="Hammon N."/>
            <person name="Israni S."/>
            <person name="Dalin E."/>
            <person name="Tice H."/>
            <person name="Pitluck S."/>
            <person name="Saunders E."/>
            <person name="Brettin T."/>
            <person name="Bruce D."/>
            <person name="Han C."/>
            <person name="Tapia R."/>
            <person name="Gilna P."/>
            <person name="Schmutz J."/>
            <person name="Larimer F."/>
            <person name="Land M."/>
            <person name="Hauser L."/>
            <person name="Kyrpides N."/>
            <person name="Mikhailova N."/>
            <person name="Viollier P."/>
            <person name="Stephens C."/>
            <person name="Richardson P."/>
        </authorList>
    </citation>
    <scope>NUCLEOTIDE SEQUENCE [LARGE SCALE GENOMIC DNA]</scope>
    <source>
        <strain evidence="5 6">MCS10</strain>
    </source>
</reference>
<evidence type="ECO:0000256" key="3">
    <source>
        <dbReference type="ARBA" id="ARBA00023163"/>
    </source>
</evidence>
<keyword evidence="2" id="KW-0238">DNA-binding</keyword>
<keyword evidence="6" id="KW-1185">Reference proteome</keyword>
<dbReference type="CDD" id="cd01545">
    <property type="entry name" value="PBP1_SalR"/>
    <property type="match status" value="1"/>
</dbReference>
<dbReference type="SMART" id="SM00354">
    <property type="entry name" value="HTH_LACI"/>
    <property type="match status" value="1"/>
</dbReference>
<dbReference type="Gene3D" id="3.40.50.2300">
    <property type="match status" value="2"/>
</dbReference>
<evidence type="ECO:0000256" key="2">
    <source>
        <dbReference type="ARBA" id="ARBA00023125"/>
    </source>
</evidence>
<dbReference type="PANTHER" id="PTHR30146:SF153">
    <property type="entry name" value="LACTOSE OPERON REPRESSOR"/>
    <property type="match status" value="1"/>
</dbReference>
<gene>
    <name evidence="5" type="ordered locus">Mmar10_2718</name>
</gene>
<dbReference type="InterPro" id="IPR010982">
    <property type="entry name" value="Lambda_DNA-bd_dom_sf"/>
</dbReference>
<dbReference type="InterPro" id="IPR028082">
    <property type="entry name" value="Peripla_BP_I"/>
</dbReference>
<sequence length="347" mass="38035">MARMVDVAEKAGVSVKTVSRVLNNEPHVKDALRKRVQAAAAEVGYVPSTSARQLRGGRSYSVHMVSHSDRSSYVNAIQFGAVRACQARGYQLMISLFERMDDMDWSQLHARFARLMEVSKPDALLLVPPLSNNLRLAEVLSEFDVRVARVGPHDLPGSSLTVMIDEQAAARDLTRYLIDRGHTRIAFQRGKENQNATQERFRGYRDALDEAGIVFDPALVLPGNFEFSSGLTAGDDLLDRDDPPTAVFAANDDMAAGIVMAAHRRGVPVPERLSVVGFDDSEIADRTWPALTTVRQPLVEYGTMAVERLIDSLSATTDPEGAAVLLDYELIERDSVTTPATGPAKDL</sequence>
<dbReference type="CDD" id="cd01392">
    <property type="entry name" value="HTH_LacI"/>
    <property type="match status" value="1"/>
</dbReference>
<evidence type="ECO:0000256" key="1">
    <source>
        <dbReference type="ARBA" id="ARBA00023015"/>
    </source>
</evidence>
<dbReference type="RefSeq" id="WP_011644648.1">
    <property type="nucleotide sequence ID" value="NC_008347.1"/>
</dbReference>
<dbReference type="STRING" id="394221.Mmar10_2718"/>
<dbReference type="EMBL" id="CP000449">
    <property type="protein sequence ID" value="ABI67004.1"/>
    <property type="molecule type" value="Genomic_DNA"/>
</dbReference>
<dbReference type="SUPFAM" id="SSF53822">
    <property type="entry name" value="Periplasmic binding protein-like I"/>
    <property type="match status" value="1"/>
</dbReference>
<evidence type="ECO:0000313" key="6">
    <source>
        <dbReference type="Proteomes" id="UP000001964"/>
    </source>
</evidence>
<dbReference type="InterPro" id="IPR000843">
    <property type="entry name" value="HTH_LacI"/>
</dbReference>
<dbReference type="PROSITE" id="PS50932">
    <property type="entry name" value="HTH_LACI_2"/>
    <property type="match status" value="1"/>
</dbReference>
<dbReference type="PROSITE" id="PS00356">
    <property type="entry name" value="HTH_LACI_1"/>
    <property type="match status" value="1"/>
</dbReference>
<dbReference type="Proteomes" id="UP000001964">
    <property type="component" value="Chromosome"/>
</dbReference>
<dbReference type="Pfam" id="PF13377">
    <property type="entry name" value="Peripla_BP_3"/>
    <property type="match status" value="1"/>
</dbReference>